<keyword evidence="6" id="KW-1133">Transmembrane helix</keyword>
<dbReference type="InterPro" id="IPR051310">
    <property type="entry name" value="MCP_chemotaxis"/>
</dbReference>
<dbReference type="InterPro" id="IPR004090">
    <property type="entry name" value="Chemotax_Me-accpt_rcpt"/>
</dbReference>
<keyword evidence="6" id="KW-0472">Membrane</keyword>
<dbReference type="Gene3D" id="1.10.287.950">
    <property type="entry name" value="Methyl-accepting chemotaxis protein"/>
    <property type="match status" value="1"/>
</dbReference>
<dbReference type="EMBL" id="BSEC01000001">
    <property type="protein sequence ID" value="GLI92445.1"/>
    <property type="molecule type" value="Genomic_DNA"/>
</dbReference>
<dbReference type="PROSITE" id="PS50111">
    <property type="entry name" value="CHEMOTAXIS_TRANSDUC_2"/>
    <property type="match status" value="1"/>
</dbReference>
<protein>
    <recommendedName>
        <fullName evidence="7">Methyl-accepting transducer domain-containing protein</fullName>
    </recommendedName>
</protein>
<dbReference type="Pfam" id="PF00015">
    <property type="entry name" value="MCPsignal"/>
    <property type="match status" value="1"/>
</dbReference>
<comment type="subcellular location">
    <subcellularLocation>
        <location evidence="1">Membrane</location>
    </subcellularLocation>
</comment>
<keyword evidence="4" id="KW-0807">Transducer</keyword>
<dbReference type="AlphaFoldDB" id="A0A9W6GTA5"/>
<dbReference type="Proteomes" id="UP001144323">
    <property type="component" value="Unassembled WGS sequence"/>
</dbReference>
<reference evidence="8" key="1">
    <citation type="journal article" date="2023" name="Int. J. Syst. Evol. Microbiol.">
        <title>Methylocystis iwaonis sp. nov., a type II methane-oxidizing bacterium from surface soil of a rice paddy field in Japan, and emended description of the genus Methylocystis (ex Whittenbury et al. 1970) Bowman et al. 1993.</title>
        <authorList>
            <person name="Kaise H."/>
            <person name="Sawadogo J.B."/>
            <person name="Alam M.S."/>
            <person name="Ueno C."/>
            <person name="Dianou D."/>
            <person name="Shinjo R."/>
            <person name="Asakawa S."/>
        </authorList>
    </citation>
    <scope>NUCLEOTIDE SEQUENCE</scope>
    <source>
        <strain evidence="8">LMG27198</strain>
    </source>
</reference>
<keyword evidence="2" id="KW-0145">Chemotaxis</keyword>
<feature type="transmembrane region" description="Helical" evidence="6">
    <location>
        <begin position="33"/>
        <end position="53"/>
    </location>
</feature>
<dbReference type="PANTHER" id="PTHR43531">
    <property type="entry name" value="PROTEIN ICFG"/>
    <property type="match status" value="1"/>
</dbReference>
<sequence length="484" mass="52124">MRVLLRLLTPIIGLSVAPWTLIAMGLTGRALLAHPWFAAFVVLTTAFSMFVLFRMANGDDLSGGDLAKTIADSAAAGYNSPLELGPNPPEILQAIESMRDSLRRQIIETCQELASEREADKRRQAEEQAQAREYVVAHELFMTTFCDALIEFSHGNLNVRIDKPFSRDYEKLRECYNESVDRLNATFRATTAGVHKLGSSTDQIASATGTLSERTSQQAASLEETTAALRQITTTVGKTSENAQNASSLVADIRGNAEASSEVVRKAIKAMERIQNSSEEIEKIIGVIDEIAFQTNLLALNAGVEAARAGEAGRGFAVVASEVRALAQRSAEAAKGIKTLIAGSTTQVREGVHLVSETGNVLTRIVSQVSGANEVVAEIAGGAREQSHALLEVNSALSEMDKFTQENAAMVEKTATATRALEAEISSVIRAVSSFKLARSDPYDMRAPSTRAAAPVARLPTPSRGEATARKIELTPDSQNWEEF</sequence>
<dbReference type="InterPro" id="IPR004089">
    <property type="entry name" value="MCPsignal_dom"/>
</dbReference>
<gene>
    <name evidence="8" type="ORF">LMG27198_14370</name>
</gene>
<dbReference type="FunFam" id="1.10.287.950:FF:000001">
    <property type="entry name" value="Methyl-accepting chemotaxis sensory transducer"/>
    <property type="match status" value="1"/>
</dbReference>
<dbReference type="SMART" id="SM00283">
    <property type="entry name" value="MA"/>
    <property type="match status" value="1"/>
</dbReference>
<dbReference type="GO" id="GO:0006935">
    <property type="term" value="P:chemotaxis"/>
    <property type="evidence" value="ECO:0007669"/>
    <property type="project" value="UniProtKB-KW"/>
</dbReference>
<organism evidence="8 9">
    <name type="scientific">Methylocystis echinoides</name>
    <dbReference type="NCBI Taxonomy" id="29468"/>
    <lineage>
        <taxon>Bacteria</taxon>
        <taxon>Pseudomonadati</taxon>
        <taxon>Pseudomonadota</taxon>
        <taxon>Alphaproteobacteria</taxon>
        <taxon>Hyphomicrobiales</taxon>
        <taxon>Methylocystaceae</taxon>
        <taxon>Methylocystis</taxon>
    </lineage>
</organism>
<comment type="caution">
    <text evidence="8">The sequence shown here is derived from an EMBL/GenBank/DDBJ whole genome shotgun (WGS) entry which is preliminary data.</text>
</comment>
<dbReference type="SUPFAM" id="SSF58104">
    <property type="entry name" value="Methyl-accepting chemotaxis protein (MCP) signaling domain"/>
    <property type="match status" value="1"/>
</dbReference>
<name>A0A9W6GTA5_9HYPH</name>
<keyword evidence="6" id="KW-0812">Transmembrane</keyword>
<evidence type="ECO:0000313" key="9">
    <source>
        <dbReference type="Proteomes" id="UP001144323"/>
    </source>
</evidence>
<evidence type="ECO:0000256" key="4">
    <source>
        <dbReference type="PROSITE-ProRule" id="PRU00284"/>
    </source>
</evidence>
<feature type="domain" description="Methyl-accepting transducer" evidence="7">
    <location>
        <begin position="193"/>
        <end position="422"/>
    </location>
</feature>
<dbReference type="GO" id="GO:0004888">
    <property type="term" value="F:transmembrane signaling receptor activity"/>
    <property type="evidence" value="ECO:0007669"/>
    <property type="project" value="InterPro"/>
</dbReference>
<dbReference type="GO" id="GO:0007165">
    <property type="term" value="P:signal transduction"/>
    <property type="evidence" value="ECO:0007669"/>
    <property type="project" value="UniProtKB-KW"/>
</dbReference>
<dbReference type="RefSeq" id="WP_281801666.1">
    <property type="nucleotide sequence ID" value="NZ_BSEC01000001.1"/>
</dbReference>
<evidence type="ECO:0000256" key="1">
    <source>
        <dbReference type="ARBA" id="ARBA00004370"/>
    </source>
</evidence>
<feature type="region of interest" description="Disordered" evidence="5">
    <location>
        <begin position="446"/>
        <end position="484"/>
    </location>
</feature>
<dbReference type="GO" id="GO:0016020">
    <property type="term" value="C:membrane"/>
    <property type="evidence" value="ECO:0007669"/>
    <property type="project" value="UniProtKB-SubCell"/>
</dbReference>
<proteinExistence type="inferred from homology"/>
<evidence type="ECO:0000256" key="6">
    <source>
        <dbReference type="SAM" id="Phobius"/>
    </source>
</evidence>
<feature type="transmembrane region" description="Helical" evidence="6">
    <location>
        <begin position="7"/>
        <end position="27"/>
    </location>
</feature>
<evidence type="ECO:0000256" key="2">
    <source>
        <dbReference type="ARBA" id="ARBA00022500"/>
    </source>
</evidence>
<evidence type="ECO:0000256" key="5">
    <source>
        <dbReference type="SAM" id="MobiDB-lite"/>
    </source>
</evidence>
<evidence type="ECO:0000256" key="3">
    <source>
        <dbReference type="ARBA" id="ARBA00029447"/>
    </source>
</evidence>
<keyword evidence="9" id="KW-1185">Reference proteome</keyword>
<evidence type="ECO:0000313" key="8">
    <source>
        <dbReference type="EMBL" id="GLI92445.1"/>
    </source>
</evidence>
<evidence type="ECO:0000259" key="7">
    <source>
        <dbReference type="PROSITE" id="PS50111"/>
    </source>
</evidence>
<dbReference type="CDD" id="cd11386">
    <property type="entry name" value="MCP_signal"/>
    <property type="match status" value="1"/>
</dbReference>
<accession>A0A9W6GTA5</accession>
<dbReference type="PRINTS" id="PR00260">
    <property type="entry name" value="CHEMTRNSDUCR"/>
</dbReference>
<comment type="similarity">
    <text evidence="3">Belongs to the methyl-accepting chemotaxis (MCP) protein family.</text>
</comment>
<dbReference type="PANTHER" id="PTHR43531:SF11">
    <property type="entry name" value="METHYL-ACCEPTING CHEMOTAXIS PROTEIN 3"/>
    <property type="match status" value="1"/>
</dbReference>